<gene>
    <name evidence="1" type="ORF">N7460_002843</name>
</gene>
<sequence>MANSRKRPVILGGSILCCGDLGASSPEKFSNQLLKPPAFLPLVPSYHRKFLIHRPAYRLPLRRAPVIP</sequence>
<accession>A0AAD6ILG7</accession>
<dbReference type="Proteomes" id="UP001219568">
    <property type="component" value="Unassembled WGS sequence"/>
</dbReference>
<reference evidence="1" key="1">
    <citation type="journal article" date="2023" name="IMA Fungus">
        <title>Comparative genomic study of the Penicillium genus elucidates a diverse pangenome and 15 lateral gene transfer events.</title>
        <authorList>
            <person name="Petersen C."/>
            <person name="Sorensen T."/>
            <person name="Nielsen M.R."/>
            <person name="Sondergaard T.E."/>
            <person name="Sorensen J.L."/>
            <person name="Fitzpatrick D.A."/>
            <person name="Frisvad J.C."/>
            <person name="Nielsen K.L."/>
        </authorList>
    </citation>
    <scope>NUCLEOTIDE SEQUENCE</scope>
    <source>
        <strain evidence="1">IBT 15450</strain>
    </source>
</reference>
<evidence type="ECO:0000313" key="1">
    <source>
        <dbReference type="EMBL" id="KAJ6052309.1"/>
    </source>
</evidence>
<name>A0AAD6ILG7_PENCN</name>
<protein>
    <submittedName>
        <fullName evidence="1">Uncharacterized protein</fullName>
    </submittedName>
</protein>
<reference evidence="1" key="2">
    <citation type="submission" date="2023-01" db="EMBL/GenBank/DDBJ databases">
        <authorList>
            <person name="Petersen C."/>
        </authorList>
    </citation>
    <scope>NUCLEOTIDE SEQUENCE</scope>
    <source>
        <strain evidence="1">IBT 15450</strain>
    </source>
</reference>
<organism evidence="1 2">
    <name type="scientific">Penicillium canescens</name>
    <dbReference type="NCBI Taxonomy" id="5083"/>
    <lineage>
        <taxon>Eukaryota</taxon>
        <taxon>Fungi</taxon>
        <taxon>Dikarya</taxon>
        <taxon>Ascomycota</taxon>
        <taxon>Pezizomycotina</taxon>
        <taxon>Eurotiomycetes</taxon>
        <taxon>Eurotiomycetidae</taxon>
        <taxon>Eurotiales</taxon>
        <taxon>Aspergillaceae</taxon>
        <taxon>Penicillium</taxon>
    </lineage>
</organism>
<evidence type="ECO:0000313" key="2">
    <source>
        <dbReference type="Proteomes" id="UP001219568"/>
    </source>
</evidence>
<comment type="caution">
    <text evidence="1">The sequence shown here is derived from an EMBL/GenBank/DDBJ whole genome shotgun (WGS) entry which is preliminary data.</text>
</comment>
<proteinExistence type="predicted"/>
<keyword evidence="2" id="KW-1185">Reference proteome</keyword>
<dbReference type="AlphaFoldDB" id="A0AAD6ILG7"/>
<dbReference type="EMBL" id="JAQJZL010000002">
    <property type="protein sequence ID" value="KAJ6052309.1"/>
    <property type="molecule type" value="Genomic_DNA"/>
</dbReference>